<evidence type="ECO:0000256" key="1">
    <source>
        <dbReference type="SAM" id="MobiDB-lite"/>
    </source>
</evidence>
<reference evidence="2" key="1">
    <citation type="journal article" date="2023" name="Insect Mol. Biol.">
        <title>Genome sequencing provides insights into the evolution of gene families encoding plant cell wall-degrading enzymes in longhorned beetles.</title>
        <authorList>
            <person name="Shin N.R."/>
            <person name="Okamura Y."/>
            <person name="Kirsch R."/>
            <person name="Pauchet Y."/>
        </authorList>
    </citation>
    <scope>NUCLEOTIDE SEQUENCE</scope>
    <source>
        <strain evidence="2">AMC_N1</strain>
    </source>
</reference>
<name>A0AAV8Z503_9CUCU</name>
<dbReference type="Proteomes" id="UP001162162">
    <property type="component" value="Unassembled WGS sequence"/>
</dbReference>
<dbReference type="EMBL" id="JAPWTK010000018">
    <property type="protein sequence ID" value="KAJ8958259.1"/>
    <property type="molecule type" value="Genomic_DNA"/>
</dbReference>
<protein>
    <submittedName>
        <fullName evidence="2">Uncharacterized protein</fullName>
    </submittedName>
</protein>
<sequence length="214" mass="24771">MLIFQYSFDRQITPTNSTQDIAEVLQDKGDELVVYGSDTNRFLHSDTLPCNKKNKQSVIDGAEHSYDRLLNQRSANTRKRKYEESKNRNRNIFITSHKPKSLDTDNQANERKLSSKSLLNREVSKEYSDTSPEYTSLPFLKIEELDFSRGTALQIYFGHLAIQTKHFRHSQQNLKSLRNTKRENYHRVHLLGALQSSSQEFSSLFVPPPPVPLP</sequence>
<keyword evidence="3" id="KW-1185">Reference proteome</keyword>
<dbReference type="AlphaFoldDB" id="A0AAV8Z503"/>
<comment type="caution">
    <text evidence="2">The sequence shown here is derived from an EMBL/GenBank/DDBJ whole genome shotgun (WGS) entry which is preliminary data.</text>
</comment>
<evidence type="ECO:0000313" key="3">
    <source>
        <dbReference type="Proteomes" id="UP001162162"/>
    </source>
</evidence>
<feature type="region of interest" description="Disordered" evidence="1">
    <location>
        <begin position="76"/>
        <end position="117"/>
    </location>
</feature>
<feature type="compositionally biased region" description="Basic and acidic residues" evidence="1">
    <location>
        <begin position="100"/>
        <end position="113"/>
    </location>
</feature>
<accession>A0AAV8Z503</accession>
<organism evidence="2 3">
    <name type="scientific">Aromia moschata</name>
    <dbReference type="NCBI Taxonomy" id="1265417"/>
    <lineage>
        <taxon>Eukaryota</taxon>
        <taxon>Metazoa</taxon>
        <taxon>Ecdysozoa</taxon>
        <taxon>Arthropoda</taxon>
        <taxon>Hexapoda</taxon>
        <taxon>Insecta</taxon>
        <taxon>Pterygota</taxon>
        <taxon>Neoptera</taxon>
        <taxon>Endopterygota</taxon>
        <taxon>Coleoptera</taxon>
        <taxon>Polyphaga</taxon>
        <taxon>Cucujiformia</taxon>
        <taxon>Chrysomeloidea</taxon>
        <taxon>Cerambycidae</taxon>
        <taxon>Cerambycinae</taxon>
        <taxon>Callichromatini</taxon>
        <taxon>Aromia</taxon>
    </lineage>
</organism>
<evidence type="ECO:0000313" key="2">
    <source>
        <dbReference type="EMBL" id="KAJ8958259.1"/>
    </source>
</evidence>
<gene>
    <name evidence="2" type="ORF">NQ318_017403</name>
</gene>
<proteinExistence type="predicted"/>